<dbReference type="Gene3D" id="2.40.10.370">
    <property type="entry name" value="Protein of unknown function DUF3599"/>
    <property type="match status" value="1"/>
</dbReference>
<evidence type="ECO:0000313" key="1">
    <source>
        <dbReference type="EMBL" id="OMF17044.1"/>
    </source>
</evidence>
<accession>A0A1R1C4N0</accession>
<dbReference type="RefSeq" id="WP_076330444.1">
    <property type="nucleotide sequence ID" value="NZ_MRTJ01000001.1"/>
</dbReference>
<dbReference type="Proteomes" id="UP000187134">
    <property type="component" value="Unassembled WGS sequence"/>
</dbReference>
<dbReference type="EMBL" id="MRTJ01000001">
    <property type="protein sequence ID" value="OMF17044.1"/>
    <property type="molecule type" value="Genomic_DNA"/>
</dbReference>
<dbReference type="InterPro" id="IPR038667">
    <property type="entry name" value="XkdH-like_sf"/>
</dbReference>
<organism evidence="1 2">
    <name type="scientific">Paenibacillus amylolyticus</name>
    <dbReference type="NCBI Taxonomy" id="1451"/>
    <lineage>
        <taxon>Bacteria</taxon>
        <taxon>Bacillati</taxon>
        <taxon>Bacillota</taxon>
        <taxon>Bacilli</taxon>
        <taxon>Bacillales</taxon>
        <taxon>Paenibacillaceae</taxon>
        <taxon>Paenibacillus</taxon>
    </lineage>
</organism>
<dbReference type="InterPro" id="IPR024556">
    <property type="entry name" value="DUF3599"/>
</dbReference>
<comment type="caution">
    <text evidence="1">The sequence shown here is derived from an EMBL/GenBank/DDBJ whole genome shotgun (WGS) entry which is preliminary data.</text>
</comment>
<dbReference type="OrthoDB" id="2055104at2"/>
<dbReference type="AlphaFoldDB" id="A0A1R1C4N0"/>
<name>A0A1R1C4N0_PAEAM</name>
<proteinExistence type="predicted"/>
<reference evidence="1 2" key="1">
    <citation type="submission" date="2016-11" db="EMBL/GenBank/DDBJ databases">
        <title>Paenibacillus species isolates.</title>
        <authorList>
            <person name="Beno S.M."/>
        </authorList>
    </citation>
    <scope>NUCLEOTIDE SEQUENCE [LARGE SCALE GENOMIC DNA]</scope>
    <source>
        <strain evidence="1 2">FSL H8-0246</strain>
    </source>
</reference>
<evidence type="ECO:0000313" key="2">
    <source>
        <dbReference type="Proteomes" id="UP000187134"/>
    </source>
</evidence>
<protein>
    <recommendedName>
        <fullName evidence="3">DUF3599 family protein</fullName>
    </recommendedName>
</protein>
<dbReference type="Pfam" id="PF12206">
    <property type="entry name" value="DUF3599"/>
    <property type="match status" value="1"/>
</dbReference>
<gene>
    <name evidence="1" type="ORF">BK131_03460</name>
</gene>
<sequence length="114" mass="12952">MSYEDMLTDRCDIYHMQSASASPRFGVPAAPDLKYGSVPDSTDVPCWFVEKGQSINQAEPNNEILHSFLVHFLPDTDVRVNDKVVWNGVELTLQVPRDLRGHHWEVTATRRANL</sequence>
<evidence type="ECO:0008006" key="3">
    <source>
        <dbReference type="Google" id="ProtNLM"/>
    </source>
</evidence>